<dbReference type="AlphaFoldDB" id="A0A380RWZ0"/>
<organism evidence="1 2">
    <name type="scientific">Fibrobacter succinogenes</name>
    <name type="common">Bacteroides succinogenes</name>
    <dbReference type="NCBI Taxonomy" id="833"/>
    <lineage>
        <taxon>Bacteria</taxon>
        <taxon>Pseudomonadati</taxon>
        <taxon>Fibrobacterota</taxon>
        <taxon>Fibrobacteria</taxon>
        <taxon>Fibrobacterales</taxon>
        <taxon>Fibrobacteraceae</taxon>
        <taxon>Fibrobacter</taxon>
    </lineage>
</organism>
<evidence type="ECO:0000313" key="1">
    <source>
        <dbReference type="EMBL" id="SUQ20056.1"/>
    </source>
</evidence>
<gene>
    <name evidence="1" type="ORF">SAMN05661053_1308</name>
</gene>
<sequence>MFRNILGGVISILFFVVAACSDDNPSIPIAEPIAEGSSSSVDALSSDGVVVESSSSGAVKARRYNLWDPAVDYKVKTGDDSTGFWRTFGDTLFGQQGKSKIVFPVELEKSSTPLASVFKHCDGLCGSLEPDTSVYRPWAGFEIQLARDGATADVSSWGGICITYESDYWMYVHLKVNVDGIDSNSEIWPFMAYPEGFLERTTHGGSEPTLRNLYWIDEPKTVCAEWSRFDITKWKYSEYSINRQVYTGEEAAKEILSIMFEVKSQGDDDKRTFNIRGISTYKPDEFSFDWEFPNDGVNVNFPDDDSLTCLWKGIDGTHVKTGYNDRDRYAGWLEHFDASPGDAYAHIEFPVELSGEFDYEVYGGLIEDCLGFCGTMDFTLEGAEYAVGGVSFNIAGFNDGDYVFEDIQDWGGVCVTYYSEKDAYLNFVVKDVPYENSPKVALPKSSGLVEKCFTWNEIAPNDPDMGRAVGAIQFAIKGTVDQEQCRFNLAGIGKYSANGACSFETREITSK</sequence>
<dbReference type="Proteomes" id="UP000255423">
    <property type="component" value="Unassembled WGS sequence"/>
</dbReference>
<protein>
    <recommendedName>
        <fullName evidence="3">Lipoprotein</fullName>
    </recommendedName>
</protein>
<evidence type="ECO:0008006" key="3">
    <source>
        <dbReference type="Google" id="ProtNLM"/>
    </source>
</evidence>
<dbReference type="PROSITE" id="PS51257">
    <property type="entry name" value="PROKAR_LIPOPROTEIN"/>
    <property type="match status" value="1"/>
</dbReference>
<proteinExistence type="predicted"/>
<dbReference type="EMBL" id="UHJL01000001">
    <property type="protein sequence ID" value="SUQ20056.1"/>
    <property type="molecule type" value="Genomic_DNA"/>
</dbReference>
<accession>A0A380RWZ0</accession>
<evidence type="ECO:0000313" key="2">
    <source>
        <dbReference type="Proteomes" id="UP000255423"/>
    </source>
</evidence>
<reference evidence="1 2" key="1">
    <citation type="submission" date="2017-08" db="EMBL/GenBank/DDBJ databases">
        <authorList>
            <person name="de Groot N.N."/>
        </authorList>
    </citation>
    <scope>NUCLEOTIDE SEQUENCE [LARGE SCALE GENOMIC DNA]</scope>
    <source>
        <strain evidence="1 2">HM2</strain>
    </source>
</reference>
<name>A0A380RWZ0_FIBSU</name>